<dbReference type="STRING" id="7244.B4M006"/>
<dbReference type="SMR" id="B4M006"/>
<comment type="subcellular location">
    <subcellularLocation>
        <location evidence="1">Nucleus</location>
        <location evidence="1">Nucleolus</location>
    </subcellularLocation>
</comment>
<evidence type="ECO:0000313" key="9">
    <source>
        <dbReference type="Proteomes" id="UP000008792"/>
    </source>
</evidence>
<feature type="domain" description="RRM" evidence="7">
    <location>
        <begin position="159"/>
        <end position="245"/>
    </location>
</feature>
<organism evidence="8 9">
    <name type="scientific">Drosophila virilis</name>
    <name type="common">Fruit fly</name>
    <dbReference type="NCBI Taxonomy" id="7244"/>
    <lineage>
        <taxon>Eukaryota</taxon>
        <taxon>Metazoa</taxon>
        <taxon>Ecdysozoa</taxon>
        <taxon>Arthropoda</taxon>
        <taxon>Hexapoda</taxon>
        <taxon>Insecta</taxon>
        <taxon>Pterygota</taxon>
        <taxon>Neoptera</taxon>
        <taxon>Endopterygota</taxon>
        <taxon>Diptera</taxon>
        <taxon>Brachycera</taxon>
        <taxon>Muscomorpha</taxon>
        <taxon>Ephydroidea</taxon>
        <taxon>Drosophilidae</taxon>
        <taxon>Drosophila</taxon>
    </lineage>
</organism>
<name>B4M006_DROVI</name>
<dbReference type="KEGG" id="dvi:6630211"/>
<keyword evidence="9" id="KW-1185">Reference proteome</keyword>
<feature type="compositionally biased region" description="Basic residues" evidence="6">
    <location>
        <begin position="374"/>
        <end position="383"/>
    </location>
</feature>
<evidence type="ECO:0000256" key="5">
    <source>
        <dbReference type="PROSITE-ProRule" id="PRU00176"/>
    </source>
</evidence>
<dbReference type="Gene3D" id="3.30.70.330">
    <property type="match status" value="2"/>
</dbReference>
<dbReference type="SUPFAM" id="SSF54928">
    <property type="entry name" value="RNA-binding domain, RBD"/>
    <property type="match status" value="2"/>
</dbReference>
<feature type="compositionally biased region" description="Basic residues" evidence="6">
    <location>
        <begin position="29"/>
        <end position="41"/>
    </location>
</feature>
<dbReference type="EMBL" id="CH940650">
    <property type="protein sequence ID" value="EDW67234.1"/>
    <property type="molecule type" value="Genomic_DNA"/>
</dbReference>
<evidence type="ECO:0000313" key="8">
    <source>
        <dbReference type="EMBL" id="EDW67234.1"/>
    </source>
</evidence>
<dbReference type="Pfam" id="PF00076">
    <property type="entry name" value="RRM_1"/>
    <property type="match status" value="2"/>
</dbReference>
<accession>B4M006</accession>
<keyword evidence="3 5" id="KW-0694">RNA-binding</keyword>
<proteinExistence type="inferred from homology"/>
<feature type="compositionally biased region" description="Polar residues" evidence="6">
    <location>
        <begin position="360"/>
        <end position="370"/>
    </location>
</feature>
<dbReference type="PROSITE" id="PS50102">
    <property type="entry name" value="RRM"/>
    <property type="match status" value="2"/>
</dbReference>
<dbReference type="FunCoup" id="B4M006">
    <property type="interactions" value="509"/>
</dbReference>
<dbReference type="PANTHER" id="PTHR23236">
    <property type="entry name" value="EUKARYOTIC TRANSLATION INITIATION FACTOR 4B/4H"/>
    <property type="match status" value="1"/>
</dbReference>
<evidence type="ECO:0000256" key="2">
    <source>
        <dbReference type="ARBA" id="ARBA00007077"/>
    </source>
</evidence>
<feature type="region of interest" description="Disordered" evidence="6">
    <location>
        <begin position="1"/>
        <end position="153"/>
    </location>
</feature>
<dbReference type="PhylomeDB" id="B4M006"/>
<evidence type="ECO:0000256" key="3">
    <source>
        <dbReference type="ARBA" id="ARBA00022884"/>
    </source>
</evidence>
<dbReference type="Proteomes" id="UP000008792">
    <property type="component" value="Unassembled WGS sequence"/>
</dbReference>
<feature type="compositionally biased region" description="Basic and acidic residues" evidence="6">
    <location>
        <begin position="139"/>
        <end position="153"/>
    </location>
</feature>
<dbReference type="GO" id="GO:0000463">
    <property type="term" value="P:maturation of LSU-rRNA from tricistronic rRNA transcript (SSU-rRNA, 5.8S rRNA, LSU-rRNA)"/>
    <property type="evidence" value="ECO:0007669"/>
    <property type="project" value="TreeGrafter"/>
</dbReference>
<sequence length="439" mass="48004">MKSPKNKLKSNDDLKVQKKSEDVAEKSKTIKKAPKSKKAKVTKNATKSAVVEEAKGSPKNLSVADLAKIEKKKAKKQAQKLKKQQRKLTTETIEKESKVESKAEEKTLAEPNKKKKSLPVAKTTTKPDKKQKGKAKAKKGNDKDPEALKRERDPATEAATIFVGNLPINTKRVQLVRLLQPFGTVHSIRLRTAGGKQLFKHKQRKGAGSLNAYVVLDSAVIAEKALALNGTEFKENHLRVTPAAQVRGAVGAAGNDQASNDADVKRTVFVGNLKYTASEQKLREIFSSCGEIDYIRCLQDGDKGCKGVAYVCFQKPDAVGLALELNETLLDDRPIHVERYSVKKLGAKQARDSAAAAATGPQSKSKNKANATGAKKRIDKRQRKENGTPNEPTKSVAGKKKSEYRGVKVDAIKKNKKPKKKTNNQMNALAKKIAPKTSN</sequence>
<feature type="compositionally biased region" description="Basic and acidic residues" evidence="6">
    <location>
        <begin position="88"/>
        <end position="112"/>
    </location>
</feature>
<dbReference type="InterPro" id="IPR012677">
    <property type="entry name" value="Nucleotide-bd_a/b_plait_sf"/>
</dbReference>
<dbReference type="InterPro" id="IPR000504">
    <property type="entry name" value="RRM_dom"/>
</dbReference>
<feature type="region of interest" description="Disordered" evidence="6">
    <location>
        <begin position="353"/>
        <end position="439"/>
    </location>
</feature>
<dbReference type="PANTHER" id="PTHR23236:SF25">
    <property type="entry name" value="RNA-BINDING PROTEIN 34"/>
    <property type="match status" value="1"/>
</dbReference>
<comment type="similarity">
    <text evidence="2">Belongs to the RRM RBM34 family.</text>
</comment>
<dbReference type="AlphaFoldDB" id="B4M006"/>
<dbReference type="InterPro" id="IPR035979">
    <property type="entry name" value="RBD_domain_sf"/>
</dbReference>
<evidence type="ECO:0000256" key="1">
    <source>
        <dbReference type="ARBA" id="ARBA00004604"/>
    </source>
</evidence>
<dbReference type="GO" id="GO:0019843">
    <property type="term" value="F:rRNA binding"/>
    <property type="evidence" value="ECO:0007669"/>
    <property type="project" value="TreeGrafter"/>
</dbReference>
<protein>
    <recommendedName>
        <fullName evidence="7">RRM domain-containing protein</fullName>
    </recommendedName>
</protein>
<evidence type="ECO:0000256" key="4">
    <source>
        <dbReference type="ARBA" id="ARBA00023242"/>
    </source>
</evidence>
<feature type="compositionally biased region" description="Basic and acidic residues" evidence="6">
    <location>
        <begin position="400"/>
        <end position="413"/>
    </location>
</feature>
<dbReference type="OrthoDB" id="442677at2759"/>
<evidence type="ECO:0000259" key="7">
    <source>
        <dbReference type="PROSITE" id="PS50102"/>
    </source>
</evidence>
<gene>
    <name evidence="8" type="primary">Dvir\GJ23196</name>
    <name evidence="8" type="ORF">Dvir_GJ23196</name>
</gene>
<dbReference type="HOGENOM" id="CLU_053931_0_0_1"/>
<feature type="domain" description="RRM" evidence="7">
    <location>
        <begin position="266"/>
        <end position="342"/>
    </location>
</feature>
<evidence type="ECO:0000256" key="6">
    <source>
        <dbReference type="SAM" id="MobiDB-lite"/>
    </source>
</evidence>
<dbReference type="InParanoid" id="B4M006"/>
<dbReference type="OMA" id="KCTDEQM"/>
<feature type="compositionally biased region" description="Basic and acidic residues" evidence="6">
    <location>
        <begin position="9"/>
        <end position="28"/>
    </location>
</feature>
<keyword evidence="4" id="KW-0539">Nucleus</keyword>
<dbReference type="GO" id="GO:0005730">
    <property type="term" value="C:nucleolus"/>
    <property type="evidence" value="ECO:0007669"/>
    <property type="project" value="UniProtKB-SubCell"/>
</dbReference>
<dbReference type="SMART" id="SM00360">
    <property type="entry name" value="RRM"/>
    <property type="match status" value="2"/>
</dbReference>
<dbReference type="eggNOG" id="KOG0118">
    <property type="taxonomic scope" value="Eukaryota"/>
</dbReference>
<feature type="compositionally biased region" description="Basic residues" evidence="6">
    <location>
        <begin position="70"/>
        <end position="86"/>
    </location>
</feature>
<reference evidence="8 9" key="1">
    <citation type="journal article" date="2007" name="Nature">
        <title>Evolution of genes and genomes on the Drosophila phylogeny.</title>
        <authorList>
            <consortium name="Drosophila 12 Genomes Consortium"/>
            <person name="Clark A.G."/>
            <person name="Eisen M.B."/>
            <person name="Smith D.R."/>
            <person name="Bergman C.M."/>
            <person name="Oliver B."/>
            <person name="Markow T.A."/>
            <person name="Kaufman T.C."/>
            <person name="Kellis M."/>
            <person name="Gelbart W."/>
            <person name="Iyer V.N."/>
            <person name="Pollard D.A."/>
            <person name="Sackton T.B."/>
            <person name="Larracuente A.M."/>
            <person name="Singh N.D."/>
            <person name="Abad J.P."/>
            <person name="Abt D.N."/>
            <person name="Adryan B."/>
            <person name="Aguade M."/>
            <person name="Akashi H."/>
            <person name="Anderson W.W."/>
            <person name="Aquadro C.F."/>
            <person name="Ardell D.H."/>
            <person name="Arguello R."/>
            <person name="Artieri C.G."/>
            <person name="Barbash D.A."/>
            <person name="Barker D."/>
            <person name="Barsanti P."/>
            <person name="Batterham P."/>
            <person name="Batzoglou S."/>
            <person name="Begun D."/>
            <person name="Bhutkar A."/>
            <person name="Blanco E."/>
            <person name="Bosak S.A."/>
            <person name="Bradley R.K."/>
            <person name="Brand A.D."/>
            <person name="Brent M.R."/>
            <person name="Brooks A.N."/>
            <person name="Brown R.H."/>
            <person name="Butlin R.K."/>
            <person name="Caggese C."/>
            <person name="Calvi B.R."/>
            <person name="Bernardo de Carvalho A."/>
            <person name="Caspi A."/>
            <person name="Castrezana S."/>
            <person name="Celniker S.E."/>
            <person name="Chang J.L."/>
            <person name="Chapple C."/>
            <person name="Chatterji S."/>
            <person name="Chinwalla A."/>
            <person name="Civetta A."/>
            <person name="Clifton S.W."/>
            <person name="Comeron J.M."/>
            <person name="Costello J.C."/>
            <person name="Coyne J.A."/>
            <person name="Daub J."/>
            <person name="David R.G."/>
            <person name="Delcher A.L."/>
            <person name="Delehaunty K."/>
            <person name="Do C.B."/>
            <person name="Ebling H."/>
            <person name="Edwards K."/>
            <person name="Eickbush T."/>
            <person name="Evans J.D."/>
            <person name="Filipski A."/>
            <person name="Findeiss S."/>
            <person name="Freyhult E."/>
            <person name="Fulton L."/>
            <person name="Fulton R."/>
            <person name="Garcia A.C."/>
            <person name="Gardiner A."/>
            <person name="Garfield D.A."/>
            <person name="Garvin B.E."/>
            <person name="Gibson G."/>
            <person name="Gilbert D."/>
            <person name="Gnerre S."/>
            <person name="Godfrey J."/>
            <person name="Good R."/>
            <person name="Gotea V."/>
            <person name="Gravely B."/>
            <person name="Greenberg A.J."/>
            <person name="Griffiths-Jones S."/>
            <person name="Gross S."/>
            <person name="Guigo R."/>
            <person name="Gustafson E.A."/>
            <person name="Haerty W."/>
            <person name="Hahn M.W."/>
            <person name="Halligan D.L."/>
            <person name="Halpern A.L."/>
            <person name="Halter G.M."/>
            <person name="Han M.V."/>
            <person name="Heger A."/>
            <person name="Hillier L."/>
            <person name="Hinrichs A.S."/>
            <person name="Holmes I."/>
            <person name="Hoskins R.A."/>
            <person name="Hubisz M.J."/>
            <person name="Hultmark D."/>
            <person name="Huntley M.A."/>
            <person name="Jaffe D.B."/>
            <person name="Jagadeeshan S."/>
            <person name="Jeck W.R."/>
            <person name="Johnson J."/>
            <person name="Jones C.D."/>
            <person name="Jordan W.C."/>
            <person name="Karpen G.H."/>
            <person name="Kataoka E."/>
            <person name="Keightley P.D."/>
            <person name="Kheradpour P."/>
            <person name="Kirkness E.F."/>
            <person name="Koerich L.B."/>
            <person name="Kristiansen K."/>
            <person name="Kudrna D."/>
            <person name="Kulathinal R.J."/>
            <person name="Kumar S."/>
            <person name="Kwok R."/>
            <person name="Lander E."/>
            <person name="Langley C.H."/>
            <person name="Lapoint R."/>
            <person name="Lazzaro B.P."/>
            <person name="Lee S.J."/>
            <person name="Levesque L."/>
            <person name="Li R."/>
            <person name="Lin C.F."/>
            <person name="Lin M.F."/>
            <person name="Lindblad-Toh K."/>
            <person name="Llopart A."/>
            <person name="Long M."/>
            <person name="Low L."/>
            <person name="Lozovsky E."/>
            <person name="Lu J."/>
            <person name="Luo M."/>
            <person name="Machado C.A."/>
            <person name="Makalowski W."/>
            <person name="Marzo M."/>
            <person name="Matsuda M."/>
            <person name="Matzkin L."/>
            <person name="McAllister B."/>
            <person name="McBride C.S."/>
            <person name="McKernan B."/>
            <person name="McKernan K."/>
            <person name="Mendez-Lago M."/>
            <person name="Minx P."/>
            <person name="Mollenhauer M.U."/>
            <person name="Montooth K."/>
            <person name="Mount S.M."/>
            <person name="Mu X."/>
            <person name="Myers E."/>
            <person name="Negre B."/>
            <person name="Newfeld S."/>
            <person name="Nielsen R."/>
            <person name="Noor M.A."/>
            <person name="O'Grady P."/>
            <person name="Pachter L."/>
            <person name="Papaceit M."/>
            <person name="Parisi M.J."/>
            <person name="Parisi M."/>
            <person name="Parts L."/>
            <person name="Pedersen J.S."/>
            <person name="Pesole G."/>
            <person name="Phillippy A.M."/>
            <person name="Ponting C.P."/>
            <person name="Pop M."/>
            <person name="Porcelli D."/>
            <person name="Powell J.R."/>
            <person name="Prohaska S."/>
            <person name="Pruitt K."/>
            <person name="Puig M."/>
            <person name="Quesneville H."/>
            <person name="Ram K.R."/>
            <person name="Rand D."/>
            <person name="Rasmussen M.D."/>
            <person name="Reed L.K."/>
            <person name="Reenan R."/>
            <person name="Reily A."/>
            <person name="Remington K.A."/>
            <person name="Rieger T.T."/>
            <person name="Ritchie M.G."/>
            <person name="Robin C."/>
            <person name="Rogers Y.H."/>
            <person name="Rohde C."/>
            <person name="Rozas J."/>
            <person name="Rubenfield M.J."/>
            <person name="Ruiz A."/>
            <person name="Russo S."/>
            <person name="Salzberg S.L."/>
            <person name="Sanchez-Gracia A."/>
            <person name="Saranga D.J."/>
            <person name="Sato H."/>
            <person name="Schaeffer S.W."/>
            <person name="Schatz M.C."/>
            <person name="Schlenke T."/>
            <person name="Schwartz R."/>
            <person name="Segarra C."/>
            <person name="Singh R.S."/>
            <person name="Sirot L."/>
            <person name="Sirota M."/>
            <person name="Sisneros N.B."/>
            <person name="Smith C.D."/>
            <person name="Smith T.F."/>
            <person name="Spieth J."/>
            <person name="Stage D.E."/>
            <person name="Stark A."/>
            <person name="Stephan W."/>
            <person name="Strausberg R.L."/>
            <person name="Strempel S."/>
            <person name="Sturgill D."/>
            <person name="Sutton G."/>
            <person name="Sutton G.G."/>
            <person name="Tao W."/>
            <person name="Teichmann S."/>
            <person name="Tobari Y.N."/>
            <person name="Tomimura Y."/>
            <person name="Tsolas J.M."/>
            <person name="Valente V.L."/>
            <person name="Venter E."/>
            <person name="Venter J.C."/>
            <person name="Vicario S."/>
            <person name="Vieira F.G."/>
            <person name="Vilella A.J."/>
            <person name="Villasante A."/>
            <person name="Walenz B."/>
            <person name="Wang J."/>
            <person name="Wasserman M."/>
            <person name="Watts T."/>
            <person name="Wilson D."/>
            <person name="Wilson R.K."/>
            <person name="Wing R.A."/>
            <person name="Wolfner M.F."/>
            <person name="Wong A."/>
            <person name="Wong G.K."/>
            <person name="Wu C.I."/>
            <person name="Wu G."/>
            <person name="Yamamoto D."/>
            <person name="Yang H.P."/>
            <person name="Yang S.P."/>
            <person name="Yorke J.A."/>
            <person name="Yoshida K."/>
            <person name="Zdobnov E."/>
            <person name="Zhang P."/>
            <person name="Zhang Y."/>
            <person name="Zimin A.V."/>
            <person name="Baldwin J."/>
            <person name="Abdouelleil A."/>
            <person name="Abdulkadir J."/>
            <person name="Abebe A."/>
            <person name="Abera B."/>
            <person name="Abreu J."/>
            <person name="Acer S.C."/>
            <person name="Aftuck L."/>
            <person name="Alexander A."/>
            <person name="An P."/>
            <person name="Anderson E."/>
            <person name="Anderson S."/>
            <person name="Arachi H."/>
            <person name="Azer M."/>
            <person name="Bachantsang P."/>
            <person name="Barry A."/>
            <person name="Bayul T."/>
            <person name="Berlin A."/>
            <person name="Bessette D."/>
            <person name="Bloom T."/>
            <person name="Blye J."/>
            <person name="Boguslavskiy L."/>
            <person name="Bonnet C."/>
            <person name="Boukhgalter B."/>
            <person name="Bourzgui I."/>
            <person name="Brown A."/>
            <person name="Cahill P."/>
            <person name="Channer S."/>
            <person name="Cheshatsang Y."/>
            <person name="Chuda L."/>
            <person name="Citroen M."/>
            <person name="Collymore A."/>
            <person name="Cooke P."/>
            <person name="Costello M."/>
            <person name="D'Aco K."/>
            <person name="Daza R."/>
            <person name="De Haan G."/>
            <person name="DeGray S."/>
            <person name="DeMaso C."/>
            <person name="Dhargay N."/>
            <person name="Dooley K."/>
            <person name="Dooley E."/>
            <person name="Doricent M."/>
            <person name="Dorje P."/>
            <person name="Dorjee K."/>
            <person name="Dupes A."/>
            <person name="Elong R."/>
            <person name="Falk J."/>
            <person name="Farina A."/>
            <person name="Faro S."/>
            <person name="Ferguson D."/>
            <person name="Fisher S."/>
            <person name="Foley C.D."/>
            <person name="Franke A."/>
            <person name="Friedrich D."/>
            <person name="Gadbois L."/>
            <person name="Gearin G."/>
            <person name="Gearin C.R."/>
            <person name="Giannoukos G."/>
            <person name="Goode T."/>
            <person name="Graham J."/>
            <person name="Grandbois E."/>
            <person name="Grewal S."/>
            <person name="Gyaltsen K."/>
            <person name="Hafez N."/>
            <person name="Hagos B."/>
            <person name="Hall J."/>
            <person name="Henson C."/>
            <person name="Hollinger A."/>
            <person name="Honan T."/>
            <person name="Huard M.D."/>
            <person name="Hughes L."/>
            <person name="Hurhula B."/>
            <person name="Husby M.E."/>
            <person name="Kamat A."/>
            <person name="Kanga B."/>
            <person name="Kashin S."/>
            <person name="Khazanovich D."/>
            <person name="Kisner P."/>
            <person name="Lance K."/>
            <person name="Lara M."/>
            <person name="Lee W."/>
            <person name="Lennon N."/>
            <person name="Letendre F."/>
            <person name="LeVine R."/>
            <person name="Lipovsky A."/>
            <person name="Liu X."/>
            <person name="Liu J."/>
            <person name="Liu S."/>
            <person name="Lokyitsang T."/>
            <person name="Lokyitsang Y."/>
            <person name="Lubonja R."/>
            <person name="Lui A."/>
            <person name="MacDonald P."/>
            <person name="Magnisalis V."/>
            <person name="Maru K."/>
            <person name="Matthews C."/>
            <person name="McCusker W."/>
            <person name="McDonough S."/>
            <person name="Mehta T."/>
            <person name="Meldrim J."/>
            <person name="Meneus L."/>
            <person name="Mihai O."/>
            <person name="Mihalev A."/>
            <person name="Mihova T."/>
            <person name="Mittelman R."/>
            <person name="Mlenga V."/>
            <person name="Montmayeur A."/>
            <person name="Mulrain L."/>
            <person name="Navidi A."/>
            <person name="Naylor J."/>
            <person name="Negash T."/>
            <person name="Nguyen T."/>
            <person name="Nguyen N."/>
            <person name="Nicol R."/>
            <person name="Norbu C."/>
            <person name="Norbu N."/>
            <person name="Novod N."/>
            <person name="O'Neill B."/>
            <person name="Osman S."/>
            <person name="Markiewicz E."/>
            <person name="Oyono O.L."/>
            <person name="Patti C."/>
            <person name="Phunkhang P."/>
            <person name="Pierre F."/>
            <person name="Priest M."/>
            <person name="Raghuraman S."/>
            <person name="Rege F."/>
            <person name="Reyes R."/>
            <person name="Rise C."/>
            <person name="Rogov P."/>
            <person name="Ross K."/>
            <person name="Ryan E."/>
            <person name="Settipalli S."/>
            <person name="Shea T."/>
            <person name="Sherpa N."/>
            <person name="Shi L."/>
            <person name="Shih D."/>
            <person name="Sparrow T."/>
            <person name="Spaulding J."/>
            <person name="Stalker J."/>
            <person name="Stange-Thomann N."/>
            <person name="Stavropoulos S."/>
            <person name="Stone C."/>
            <person name="Strader C."/>
            <person name="Tesfaye S."/>
            <person name="Thomson T."/>
            <person name="Thoulutsang Y."/>
            <person name="Thoulutsang D."/>
            <person name="Topham K."/>
            <person name="Topping I."/>
            <person name="Tsamla T."/>
            <person name="Vassiliev H."/>
            <person name="Vo A."/>
            <person name="Wangchuk T."/>
            <person name="Wangdi T."/>
            <person name="Weiand M."/>
            <person name="Wilkinson J."/>
            <person name="Wilson A."/>
            <person name="Yadav S."/>
            <person name="Young G."/>
            <person name="Yu Q."/>
            <person name="Zembek L."/>
            <person name="Zhong D."/>
            <person name="Zimmer A."/>
            <person name="Zwirko Z."/>
            <person name="Jaffe D.B."/>
            <person name="Alvarez P."/>
            <person name="Brockman W."/>
            <person name="Butler J."/>
            <person name="Chin C."/>
            <person name="Gnerre S."/>
            <person name="Grabherr M."/>
            <person name="Kleber M."/>
            <person name="Mauceli E."/>
            <person name="MacCallum I."/>
        </authorList>
    </citation>
    <scope>NUCLEOTIDE SEQUENCE [LARGE SCALE GENOMIC DNA]</scope>
    <source>
        <strain evidence="9">Tucson 15010-1051.87</strain>
    </source>
</reference>